<evidence type="ECO:0000313" key="1">
    <source>
        <dbReference type="EMBL" id="KKK69015.1"/>
    </source>
</evidence>
<name>A0A0F8Y5Y4_9ZZZZ</name>
<reference evidence="1" key="1">
    <citation type="journal article" date="2015" name="Nature">
        <title>Complex archaea that bridge the gap between prokaryotes and eukaryotes.</title>
        <authorList>
            <person name="Spang A."/>
            <person name="Saw J.H."/>
            <person name="Jorgensen S.L."/>
            <person name="Zaremba-Niedzwiedzka K."/>
            <person name="Martijn J."/>
            <person name="Lind A.E."/>
            <person name="van Eijk R."/>
            <person name="Schleper C."/>
            <person name="Guy L."/>
            <person name="Ettema T.J."/>
        </authorList>
    </citation>
    <scope>NUCLEOTIDE SEQUENCE</scope>
</reference>
<proteinExistence type="predicted"/>
<sequence length="90" mass="10227">FGTDPRGFCPQDGDEIDIGGWYEHDCRIEPLLTEAEWWAKLPDGDLYQRCPDCDGRGSISIMDGQGRETEHQCERCYHSGGYVKVERGSE</sequence>
<dbReference type="PROSITE" id="PS00387">
    <property type="entry name" value="PPASE"/>
    <property type="match status" value="1"/>
</dbReference>
<gene>
    <name evidence="1" type="ORF">LCGC14_2938300</name>
</gene>
<dbReference type="AlphaFoldDB" id="A0A0F8Y5Y4"/>
<feature type="non-terminal residue" evidence="1">
    <location>
        <position position="1"/>
    </location>
</feature>
<comment type="caution">
    <text evidence="1">The sequence shown here is derived from an EMBL/GenBank/DDBJ whole genome shotgun (WGS) entry which is preliminary data.</text>
</comment>
<protein>
    <submittedName>
        <fullName evidence="1">Uncharacterized protein</fullName>
    </submittedName>
</protein>
<dbReference type="EMBL" id="LAZR01058862">
    <property type="protein sequence ID" value="KKK69015.1"/>
    <property type="molecule type" value="Genomic_DNA"/>
</dbReference>
<accession>A0A0F8Y5Y4</accession>
<organism evidence="1">
    <name type="scientific">marine sediment metagenome</name>
    <dbReference type="NCBI Taxonomy" id="412755"/>
    <lineage>
        <taxon>unclassified sequences</taxon>
        <taxon>metagenomes</taxon>
        <taxon>ecological metagenomes</taxon>
    </lineage>
</organism>